<protein>
    <submittedName>
        <fullName evidence="6">Cell invasion protein</fullName>
    </submittedName>
</protein>
<evidence type="ECO:0000256" key="3">
    <source>
        <dbReference type="ARBA" id="ARBA00022490"/>
    </source>
</evidence>
<dbReference type="CDD" id="cd17022">
    <property type="entry name" value="T3SC_IA_SigE-like"/>
    <property type="match status" value="1"/>
</dbReference>
<proteinExistence type="inferred from homology"/>
<dbReference type="SUPFAM" id="SSF69635">
    <property type="entry name" value="Type III secretory system chaperone-like"/>
    <property type="match status" value="1"/>
</dbReference>
<comment type="subcellular location">
    <subcellularLocation>
        <location evidence="1">Cytoplasm</location>
    </subcellularLocation>
</comment>
<dbReference type="Proteomes" id="UP000019028">
    <property type="component" value="Chromosome"/>
</dbReference>
<dbReference type="HOGENOM" id="CLU_2131737_0_0_6"/>
<dbReference type="AlphaFoldDB" id="W0HWP6"/>
<dbReference type="KEGG" id="sod:Sant_3208"/>
<dbReference type="RefSeq" id="WP_025423344.1">
    <property type="nucleotide sequence ID" value="NZ_CP006569.1"/>
</dbReference>
<dbReference type="Gene3D" id="3.30.1460.10">
    <property type="match status" value="1"/>
</dbReference>
<keyword evidence="7" id="KW-1185">Reference proteome</keyword>
<accession>W0HWP6</accession>
<evidence type="ECO:0000313" key="6">
    <source>
        <dbReference type="EMBL" id="AHF78204.1"/>
    </source>
</evidence>
<dbReference type="GO" id="GO:0005737">
    <property type="term" value="C:cytoplasm"/>
    <property type="evidence" value="ECO:0007669"/>
    <property type="project" value="UniProtKB-SubCell"/>
</dbReference>
<comment type="similarity">
    <text evidence="2">Belongs to the IpgE/SigE chaperone family.</text>
</comment>
<dbReference type="NCBIfam" id="NF011749">
    <property type="entry name" value="PRK15202.1"/>
    <property type="match status" value="1"/>
</dbReference>
<dbReference type="OrthoDB" id="6561012at2"/>
<evidence type="ECO:0000256" key="1">
    <source>
        <dbReference type="ARBA" id="ARBA00004496"/>
    </source>
</evidence>
<dbReference type="InterPro" id="IPR013095">
    <property type="entry name" value="T3SS_chaperone"/>
</dbReference>
<evidence type="ECO:0000256" key="5">
    <source>
        <dbReference type="ARBA" id="ARBA00023186"/>
    </source>
</evidence>
<name>W0HWP6_9GAMM</name>
<dbReference type="PATRIC" id="fig|1239307.3.peg.3535"/>
<dbReference type="Pfam" id="PF07824">
    <property type="entry name" value="Chaperone_III"/>
    <property type="match status" value="1"/>
</dbReference>
<keyword evidence="3" id="KW-0963">Cytoplasm</keyword>
<evidence type="ECO:0000313" key="7">
    <source>
        <dbReference type="Proteomes" id="UP000019028"/>
    </source>
</evidence>
<dbReference type="EMBL" id="CP006569">
    <property type="protein sequence ID" value="AHF78204.1"/>
    <property type="molecule type" value="Genomic_DNA"/>
</dbReference>
<reference evidence="6 7" key="1">
    <citation type="journal article" date="2014" name="Genome Biol. Evol.">
        <title>Genome degeneration and adaptation in a nascent stage of symbiosis.</title>
        <authorList>
            <person name="Oakeson K.F."/>
            <person name="Gil R."/>
            <person name="Clayton A.L."/>
            <person name="Dunn D.M."/>
            <person name="von Niederhausern A.C."/>
            <person name="Hamil C."/>
            <person name="Aoyagi A."/>
            <person name="Duval B."/>
            <person name="Baca A."/>
            <person name="Silva F.J."/>
            <person name="Vallier A."/>
            <person name="Jackson D.G."/>
            <person name="Latorre A."/>
            <person name="Weiss R.B."/>
            <person name="Heddi A."/>
            <person name="Moya A."/>
            <person name="Dale C."/>
        </authorList>
    </citation>
    <scope>NUCLEOTIDE SEQUENCE [LARGE SCALE GENOMIC DNA]</scope>
    <source>
        <strain evidence="6 7">HS1</strain>
    </source>
</reference>
<sequence length="116" mass="12771">MQNLLLDLYESLGLDPMDDPALLINDELEVYFDESDAGLEMCCPLRSLPTDSDQLQAILSMNYASPVTLAADADQSVLLALYRLPPESSTEDMLAGLSLYVETIEQLRQEAVMKAA</sequence>
<organism evidence="6 7">
    <name type="scientific">Sodalis praecaptivus</name>
    <dbReference type="NCBI Taxonomy" id="1239307"/>
    <lineage>
        <taxon>Bacteria</taxon>
        <taxon>Pseudomonadati</taxon>
        <taxon>Pseudomonadota</taxon>
        <taxon>Gammaproteobacteria</taxon>
        <taxon>Enterobacterales</taxon>
        <taxon>Bruguierivoracaceae</taxon>
        <taxon>Sodalis</taxon>
    </lineage>
</organism>
<keyword evidence="5" id="KW-0143">Chaperone</keyword>
<gene>
    <name evidence="6" type="primary">sigE2</name>
    <name evidence="6" type="ORF">Sant_3208</name>
</gene>
<keyword evidence="4" id="KW-0843">Virulence</keyword>
<evidence type="ECO:0000256" key="2">
    <source>
        <dbReference type="ARBA" id="ARBA00010921"/>
    </source>
</evidence>
<evidence type="ECO:0000256" key="4">
    <source>
        <dbReference type="ARBA" id="ARBA00023026"/>
    </source>
</evidence>